<dbReference type="PROSITE" id="PS51006">
    <property type="entry name" value="PABS_2"/>
    <property type="match status" value="1"/>
</dbReference>
<gene>
    <name evidence="9" type="ORF">NliqN6_4050</name>
</gene>
<evidence type="ECO:0000256" key="3">
    <source>
        <dbReference type="ARBA" id="ARBA00022857"/>
    </source>
</evidence>
<feature type="active site" description="Proton acceptor" evidence="6">
    <location>
        <position position="166"/>
    </location>
</feature>
<dbReference type="Gene3D" id="1.10.1870.10">
    <property type="entry name" value="Domain 3, Saccharopine reductase"/>
    <property type="match status" value="1"/>
</dbReference>
<protein>
    <recommendedName>
        <fullName evidence="8">PABS domain-containing protein</fullName>
    </recommendedName>
</protein>
<dbReference type="GO" id="GO:0004753">
    <property type="term" value="F:saccharopine dehydrogenase activity"/>
    <property type="evidence" value="ECO:0007669"/>
    <property type="project" value="TreeGrafter"/>
</dbReference>
<evidence type="ECO:0000256" key="1">
    <source>
        <dbReference type="ARBA" id="ARBA00007867"/>
    </source>
</evidence>
<dbReference type="Gene3D" id="3.40.50.720">
    <property type="entry name" value="NAD(P)-binding Rossmann-like Domain"/>
    <property type="match status" value="1"/>
</dbReference>
<dbReference type="PANTHER" id="PTHR11133">
    <property type="entry name" value="SACCHAROPINE DEHYDROGENASE"/>
    <property type="match status" value="1"/>
</dbReference>
<evidence type="ECO:0000256" key="5">
    <source>
        <dbReference type="ARBA" id="ARBA00023154"/>
    </source>
</evidence>
<dbReference type="GO" id="GO:0019878">
    <property type="term" value="P:lysine biosynthetic process via aminoadipic acid"/>
    <property type="evidence" value="ECO:0007669"/>
    <property type="project" value="TreeGrafter"/>
</dbReference>
<dbReference type="InterPro" id="IPR029063">
    <property type="entry name" value="SAM-dependent_MTases_sf"/>
</dbReference>
<dbReference type="InterPro" id="IPR032095">
    <property type="entry name" value="Sacchrp_dh-like_C"/>
</dbReference>
<dbReference type="GO" id="GO:0015940">
    <property type="term" value="P:pantothenate biosynthetic process"/>
    <property type="evidence" value="ECO:0007669"/>
    <property type="project" value="UniProtKB-ARBA"/>
</dbReference>
<keyword evidence="2 6" id="KW-0808">Transferase</keyword>
<keyword evidence="10" id="KW-1185">Reference proteome</keyword>
<dbReference type="FunFam" id="3.30.360.10:FF:000008">
    <property type="entry name" value="Alpha-aminoadipic semialdehyde synthase, mitochondrial"/>
    <property type="match status" value="1"/>
</dbReference>
<proteinExistence type="inferred from homology"/>
<dbReference type="FunFam" id="2.30.140.10:FF:000001">
    <property type="entry name" value="SPE3p Spermidine synthase"/>
    <property type="match status" value="1"/>
</dbReference>
<dbReference type="Pfam" id="PF01564">
    <property type="entry name" value="Spermine_synth"/>
    <property type="match status" value="1"/>
</dbReference>
<dbReference type="NCBIfam" id="TIGR00417">
    <property type="entry name" value="speE"/>
    <property type="match status" value="1"/>
</dbReference>
<dbReference type="Pfam" id="PF16653">
    <property type="entry name" value="Sacchrp_dh_C"/>
    <property type="match status" value="1"/>
</dbReference>
<evidence type="ECO:0000256" key="2">
    <source>
        <dbReference type="ARBA" id="ARBA00022679"/>
    </source>
</evidence>
<comment type="similarity">
    <text evidence="1 7">Belongs to the spermidine/spermine synthase family.</text>
</comment>
<dbReference type="CDD" id="cd02440">
    <property type="entry name" value="AdoMet_MTases"/>
    <property type="match status" value="1"/>
</dbReference>
<evidence type="ECO:0000256" key="6">
    <source>
        <dbReference type="PROSITE-ProRule" id="PRU00354"/>
    </source>
</evidence>
<evidence type="ECO:0000256" key="7">
    <source>
        <dbReference type="RuleBase" id="RU003836"/>
    </source>
</evidence>
<keyword evidence="5" id="KW-0457">Lysine biosynthesis</keyword>
<dbReference type="Gene3D" id="3.40.50.150">
    <property type="entry name" value="Vaccinia Virus protein VP39"/>
    <property type="match status" value="1"/>
</dbReference>
<sequence length="763" mass="83407">MSTLSHPSIVDGWFREINSQWPGQALTLKVNKILHMEQSQYQDVLVFESETYGNVLILDGVVQCTERDEFSYQEMITHLPMASHPNPEHVLVIGGGDGGVVREVLKHKSVKHVTLCDIDEAVVRVSKQYLPHMAELLTDDRVTVFIGDGFKFLPEHENEYDVIITDSSDPVGPAASLFEAPYFTLLKKALKEGGNMSTQGECLWLHLPLIKELRETTNRLFPVAEYAFTTIPTYPSGQIGFVCCSLDANRSVSTPLRPVPDCKYYNNDVHRAAFVLPEFGRAMVQEGKQLLTDYAGVRPGQQGAEDKNAVSAASKKKVLLLGSGFVAQPAAEYITRKGYGLTVAARSVESAQELAHKMANAKGIELDVSDAKALDAAVAEHDLVVSLIPYTFHAAVIESAIRNKKHVVTTSYVSPAMKALEDKCVEAGIIVFNEIGLDPGIDHVAAVDIIDRVHKEGGKVNKFESFCGGLVAAENANNALGYKLSWSARGVLLALRNTAKYLQDGKEVVVDGKDLMSVAKPYYGLPPAYNLQCYPNRDSTPFREFYNIPEAQTVVRGTLRYGDFASVVLTWVEIGLLDDTPKEYLAENGKETTWAAVMGQALGVEAKTQAIVDKLKTLKSFQGDKQQVLIAKYKQLGLVSESKVAYPRGNLLDTLCATLEKDLAMQEGERDLVLLQHKFEVTRSDGRVETITSTLEELGAPTGSGRPSAMAKLVGVPCGIAVDLVLEGKVGKPGVQAPYDPATCQVFLEAFAKEGIVMSEETF</sequence>
<dbReference type="EMBL" id="BLZA01000023">
    <property type="protein sequence ID" value="GHJ87648.1"/>
    <property type="molecule type" value="Genomic_DNA"/>
</dbReference>
<dbReference type="InterPro" id="IPR005097">
    <property type="entry name" value="Sacchrp_dh_NADP-bd"/>
</dbReference>
<dbReference type="InterPro" id="IPR036291">
    <property type="entry name" value="NAD(P)-bd_dom_sf"/>
</dbReference>
<dbReference type="Gene3D" id="2.30.140.10">
    <property type="entry name" value="Spermidine synthase, tetramerisation domain"/>
    <property type="match status" value="1"/>
</dbReference>
<keyword evidence="6" id="KW-0620">Polyamine biosynthesis</keyword>
<dbReference type="InterPro" id="IPR030374">
    <property type="entry name" value="PABS"/>
</dbReference>
<dbReference type="Pfam" id="PF17284">
    <property type="entry name" value="Spermine_synt_N"/>
    <property type="match status" value="1"/>
</dbReference>
<dbReference type="InterPro" id="IPR001045">
    <property type="entry name" value="Spermi_synthase"/>
</dbReference>
<organism evidence="9 10">
    <name type="scientific">Naganishia liquefaciens</name>
    <dbReference type="NCBI Taxonomy" id="104408"/>
    <lineage>
        <taxon>Eukaryota</taxon>
        <taxon>Fungi</taxon>
        <taxon>Dikarya</taxon>
        <taxon>Basidiomycota</taxon>
        <taxon>Agaricomycotina</taxon>
        <taxon>Tremellomycetes</taxon>
        <taxon>Filobasidiales</taxon>
        <taxon>Filobasidiaceae</taxon>
        <taxon>Naganishia</taxon>
    </lineage>
</organism>
<dbReference type="Pfam" id="PF03435">
    <property type="entry name" value="Sacchrp_dh_NADP"/>
    <property type="match status" value="1"/>
</dbReference>
<dbReference type="InterPro" id="IPR037163">
    <property type="entry name" value="Spermidine_synt_N_sf"/>
</dbReference>
<dbReference type="AlphaFoldDB" id="A0A8H3TVG6"/>
<reference evidence="9" key="1">
    <citation type="submission" date="2020-07" db="EMBL/GenBank/DDBJ databases">
        <title>Draft Genome Sequence of a Deep-Sea Yeast, Naganishia (Cryptococcus) liquefaciens strain N6.</title>
        <authorList>
            <person name="Han Y.W."/>
            <person name="Kajitani R."/>
            <person name="Morimoto H."/>
            <person name="Parhat M."/>
            <person name="Tsubouchi H."/>
            <person name="Bakenova O."/>
            <person name="Ogata M."/>
            <person name="Argunhan B."/>
            <person name="Aoki R."/>
            <person name="Kajiwara S."/>
            <person name="Itoh T."/>
            <person name="Iwasaki H."/>
        </authorList>
    </citation>
    <scope>NUCLEOTIDE SEQUENCE</scope>
    <source>
        <strain evidence="9">N6</strain>
    </source>
</reference>
<feature type="domain" description="PABS" evidence="8">
    <location>
        <begin position="11"/>
        <end position="246"/>
    </location>
</feature>
<evidence type="ECO:0000313" key="10">
    <source>
        <dbReference type="Proteomes" id="UP000620104"/>
    </source>
</evidence>
<keyword evidence="5" id="KW-0028">Amino-acid biosynthesis</keyword>
<dbReference type="InterPro" id="IPR051168">
    <property type="entry name" value="AASS"/>
</dbReference>
<comment type="caution">
    <text evidence="9">The sequence shown here is derived from an EMBL/GenBank/DDBJ whole genome shotgun (WGS) entry which is preliminary data.</text>
</comment>
<evidence type="ECO:0000313" key="9">
    <source>
        <dbReference type="EMBL" id="GHJ87648.1"/>
    </source>
</evidence>
<dbReference type="Proteomes" id="UP000620104">
    <property type="component" value="Unassembled WGS sequence"/>
</dbReference>
<dbReference type="SUPFAM" id="SSF51735">
    <property type="entry name" value="NAD(P)-binding Rossmann-fold domains"/>
    <property type="match status" value="1"/>
</dbReference>
<dbReference type="GO" id="GO:0016765">
    <property type="term" value="F:transferase activity, transferring alkyl or aryl (other than methyl) groups"/>
    <property type="evidence" value="ECO:0007669"/>
    <property type="project" value="UniProtKB-ARBA"/>
</dbReference>
<dbReference type="HAMAP" id="MF_00198">
    <property type="entry name" value="Spermidine_synth"/>
    <property type="match status" value="1"/>
</dbReference>
<name>A0A8H3TVG6_9TREE</name>
<dbReference type="SUPFAM" id="SSF55347">
    <property type="entry name" value="Glyceraldehyde-3-phosphate dehydrogenase-like, C-terminal domain"/>
    <property type="match status" value="1"/>
</dbReference>
<dbReference type="GO" id="GO:0006596">
    <property type="term" value="P:polyamine biosynthetic process"/>
    <property type="evidence" value="ECO:0007669"/>
    <property type="project" value="UniProtKB-UniRule"/>
</dbReference>
<dbReference type="NCBIfam" id="NF002010">
    <property type="entry name" value="PRK00811.1"/>
    <property type="match status" value="1"/>
</dbReference>
<dbReference type="FunFam" id="3.40.50.720:FF:000072">
    <property type="entry name" value="Saccharopine dehydrogenase [NADP(+), L-glutamate-forming]"/>
    <property type="match status" value="1"/>
</dbReference>
<keyword evidence="4" id="KW-0560">Oxidoreductase</keyword>
<dbReference type="OrthoDB" id="10059875at2759"/>
<dbReference type="PANTHER" id="PTHR11133:SF22">
    <property type="entry name" value="ALPHA-AMINOADIPIC SEMIALDEHYDE SYNTHASE, MITOCHONDRIAL"/>
    <property type="match status" value="1"/>
</dbReference>
<dbReference type="PROSITE" id="PS01330">
    <property type="entry name" value="PABS_1"/>
    <property type="match status" value="1"/>
</dbReference>
<dbReference type="Gene3D" id="3.30.360.10">
    <property type="entry name" value="Dihydrodipicolinate Reductase, domain 2"/>
    <property type="match status" value="1"/>
</dbReference>
<dbReference type="FunFam" id="3.40.50.150:FF:000013">
    <property type="entry name" value="Spermidine synthase"/>
    <property type="match status" value="1"/>
</dbReference>
<dbReference type="InterPro" id="IPR030373">
    <property type="entry name" value="PABS_CS"/>
</dbReference>
<evidence type="ECO:0000259" key="8">
    <source>
        <dbReference type="PROSITE" id="PS51006"/>
    </source>
</evidence>
<dbReference type="SUPFAM" id="SSF53335">
    <property type="entry name" value="S-adenosyl-L-methionine-dependent methyltransferases"/>
    <property type="match status" value="1"/>
</dbReference>
<keyword evidence="3" id="KW-0521">NADP</keyword>
<dbReference type="InterPro" id="IPR035246">
    <property type="entry name" value="Spermidine_synt_N"/>
</dbReference>
<accession>A0A8H3TVG6</accession>
<dbReference type="GO" id="GO:0005737">
    <property type="term" value="C:cytoplasm"/>
    <property type="evidence" value="ECO:0007669"/>
    <property type="project" value="TreeGrafter"/>
</dbReference>
<evidence type="ECO:0000256" key="4">
    <source>
        <dbReference type="ARBA" id="ARBA00023002"/>
    </source>
</evidence>